<evidence type="ECO:0000313" key="2">
    <source>
        <dbReference type="EMBL" id="ODQ72947.1"/>
    </source>
</evidence>
<accession>A0A1E3Q7K1</accession>
<feature type="region of interest" description="Disordered" evidence="1">
    <location>
        <begin position="224"/>
        <end position="270"/>
    </location>
</feature>
<name>A0A1E3Q7K1_LIPST</name>
<evidence type="ECO:0000313" key="3">
    <source>
        <dbReference type="Proteomes" id="UP000094385"/>
    </source>
</evidence>
<dbReference type="Proteomes" id="UP000094385">
    <property type="component" value="Unassembled WGS sequence"/>
</dbReference>
<reference evidence="2 3" key="1">
    <citation type="journal article" date="2016" name="Proc. Natl. Acad. Sci. U.S.A.">
        <title>Comparative genomics of biotechnologically important yeasts.</title>
        <authorList>
            <person name="Riley R."/>
            <person name="Haridas S."/>
            <person name="Wolfe K.H."/>
            <person name="Lopes M.R."/>
            <person name="Hittinger C.T."/>
            <person name="Goeker M."/>
            <person name="Salamov A.A."/>
            <person name="Wisecaver J.H."/>
            <person name="Long T.M."/>
            <person name="Calvey C.H."/>
            <person name="Aerts A.L."/>
            <person name="Barry K.W."/>
            <person name="Choi C."/>
            <person name="Clum A."/>
            <person name="Coughlan A.Y."/>
            <person name="Deshpande S."/>
            <person name="Douglass A.P."/>
            <person name="Hanson S.J."/>
            <person name="Klenk H.-P."/>
            <person name="LaButti K.M."/>
            <person name="Lapidus A."/>
            <person name="Lindquist E.A."/>
            <person name="Lipzen A.M."/>
            <person name="Meier-Kolthoff J.P."/>
            <person name="Ohm R.A."/>
            <person name="Otillar R.P."/>
            <person name="Pangilinan J.L."/>
            <person name="Peng Y."/>
            <person name="Rokas A."/>
            <person name="Rosa C.A."/>
            <person name="Scheuner C."/>
            <person name="Sibirny A.A."/>
            <person name="Slot J.C."/>
            <person name="Stielow J.B."/>
            <person name="Sun H."/>
            <person name="Kurtzman C.P."/>
            <person name="Blackwell M."/>
            <person name="Grigoriev I.V."/>
            <person name="Jeffries T.W."/>
        </authorList>
    </citation>
    <scope>NUCLEOTIDE SEQUENCE [LARGE SCALE GENOMIC DNA]</scope>
    <source>
        <strain evidence="2 3">NRRL Y-11557</strain>
    </source>
</reference>
<keyword evidence="3" id="KW-1185">Reference proteome</keyword>
<dbReference type="EMBL" id="KV454294">
    <property type="protein sequence ID" value="ODQ72947.1"/>
    <property type="molecule type" value="Genomic_DNA"/>
</dbReference>
<protein>
    <submittedName>
        <fullName evidence="2">Uncharacterized protein</fullName>
    </submittedName>
</protein>
<feature type="compositionally biased region" description="Basic and acidic residues" evidence="1">
    <location>
        <begin position="243"/>
        <end position="253"/>
    </location>
</feature>
<dbReference type="AlphaFoldDB" id="A0A1E3Q7K1"/>
<feature type="compositionally biased region" description="Acidic residues" evidence="1">
    <location>
        <begin position="230"/>
        <end position="242"/>
    </location>
</feature>
<evidence type="ECO:0000256" key="1">
    <source>
        <dbReference type="SAM" id="MobiDB-lite"/>
    </source>
</evidence>
<proteinExistence type="predicted"/>
<dbReference type="OrthoDB" id="10339473at2759"/>
<sequence>MDTRSENPPEPDLVNLFVEFLRHVPSPDISSDEAPSDIPRSLTPNLSPSFLSQLNPLLRARLTFNIQTFQFGDLDNSIENFDTDRVLETVRHQWAELLSWPNPASASMPELGPILARKLYDSRDLLLDETQNQSTENESDNRVNIKGFARPDIETFLASAWLPATGIEIVWNWETAERAWRVNEVKMSLVDSSADGFGDLDYLQESQSKLWAIDMTEAITGVHGLKVNEQGEEIDDDDDDDDSYWREYDKDVEPEGENEEPVPTKESQAAEVEDYDYYSRYDTVTTALSSESTQQQKTASISPVHIHIQNSLRSLRDLARDSGMSQDEFMDLVREGLRG</sequence>
<organism evidence="2 3">
    <name type="scientific">Lipomyces starkeyi NRRL Y-11557</name>
    <dbReference type="NCBI Taxonomy" id="675824"/>
    <lineage>
        <taxon>Eukaryota</taxon>
        <taxon>Fungi</taxon>
        <taxon>Dikarya</taxon>
        <taxon>Ascomycota</taxon>
        <taxon>Saccharomycotina</taxon>
        <taxon>Lipomycetes</taxon>
        <taxon>Lipomycetales</taxon>
        <taxon>Lipomycetaceae</taxon>
        <taxon>Lipomyces</taxon>
    </lineage>
</organism>
<gene>
    <name evidence="2" type="ORF">LIPSTDRAFT_279312</name>
</gene>
<dbReference type="STRING" id="675824.A0A1E3Q7K1"/>